<dbReference type="Gene3D" id="3.40.50.1820">
    <property type="entry name" value="alpha/beta hydrolase"/>
    <property type="match status" value="1"/>
</dbReference>
<dbReference type="InterPro" id="IPR029058">
    <property type="entry name" value="AB_hydrolase_fold"/>
</dbReference>
<evidence type="ECO:0000313" key="6">
    <source>
        <dbReference type="EMBL" id="VFQ76648.1"/>
    </source>
</evidence>
<reference evidence="6 7" key="1">
    <citation type="submission" date="2018-04" db="EMBL/GenBank/DDBJ databases">
        <authorList>
            <person name="Vogel A."/>
        </authorList>
    </citation>
    <scope>NUCLEOTIDE SEQUENCE [LARGE SCALE GENOMIC DNA]</scope>
</reference>
<dbReference type="AlphaFoldDB" id="A0A484LKX6"/>
<sequence>MRFGYHISTEITRTNVLAALSLSSGSSSGHHDLFGVEDLLLHVDRDLLHAREAPGCDGNALHQHIFFVFSLNRSQLANTMELTPLTAGFLTDIAPTFKALLVYIEHRFYGESIPMGKMEDAMRNKTTRGFFNSGQALADYAQVLLHIKKQFNATKSPIVVIGGSYGGMLAAWFRMKYPHVAMGALASSAPILYFDNITPQDGYYSIVTNDFKGFKVVGAKELLANNVCRGRSIQRATKVSGDNGSHCLDLLGARKTDPDWLTQQREREVKIIQSWIQKVVHASPAALSLTLISPSLSAFHAHHFPSGQFALYERPAAIPSFTCFDPSERA</sequence>
<name>A0A484LKX6_9ASTE</name>
<dbReference type="GO" id="GO:0006508">
    <property type="term" value="P:proteolysis"/>
    <property type="evidence" value="ECO:0007669"/>
    <property type="project" value="UniProtKB-KW"/>
</dbReference>
<dbReference type="OrthoDB" id="2130629at2759"/>
<keyword evidence="5" id="KW-0325">Glycoprotein</keyword>
<dbReference type="PANTHER" id="PTHR11010:SF96">
    <property type="entry name" value="LYSOSOMAL PRO-X CARBOXYPEPTIDASE-LIKE ISOFORM X1"/>
    <property type="match status" value="1"/>
</dbReference>
<dbReference type="SUPFAM" id="SSF53474">
    <property type="entry name" value="alpha/beta-Hydrolases"/>
    <property type="match status" value="1"/>
</dbReference>
<dbReference type="InterPro" id="IPR008758">
    <property type="entry name" value="Peptidase_S28"/>
</dbReference>
<keyword evidence="4" id="KW-0378">Hydrolase</keyword>
<evidence type="ECO:0008006" key="8">
    <source>
        <dbReference type="Google" id="ProtNLM"/>
    </source>
</evidence>
<evidence type="ECO:0000256" key="1">
    <source>
        <dbReference type="ARBA" id="ARBA00011079"/>
    </source>
</evidence>
<gene>
    <name evidence="6" type="ORF">CCAM_LOCUS18424</name>
</gene>
<dbReference type="GO" id="GO:0070008">
    <property type="term" value="F:serine-type exopeptidase activity"/>
    <property type="evidence" value="ECO:0007669"/>
    <property type="project" value="InterPro"/>
</dbReference>
<keyword evidence="2" id="KW-0645">Protease</keyword>
<evidence type="ECO:0000256" key="3">
    <source>
        <dbReference type="ARBA" id="ARBA00022729"/>
    </source>
</evidence>
<dbReference type="Proteomes" id="UP000595140">
    <property type="component" value="Unassembled WGS sequence"/>
</dbReference>
<dbReference type="GO" id="GO:0008239">
    <property type="term" value="F:dipeptidyl-peptidase activity"/>
    <property type="evidence" value="ECO:0007669"/>
    <property type="project" value="TreeGrafter"/>
</dbReference>
<organism evidence="6 7">
    <name type="scientific">Cuscuta campestris</name>
    <dbReference type="NCBI Taxonomy" id="132261"/>
    <lineage>
        <taxon>Eukaryota</taxon>
        <taxon>Viridiplantae</taxon>
        <taxon>Streptophyta</taxon>
        <taxon>Embryophyta</taxon>
        <taxon>Tracheophyta</taxon>
        <taxon>Spermatophyta</taxon>
        <taxon>Magnoliopsida</taxon>
        <taxon>eudicotyledons</taxon>
        <taxon>Gunneridae</taxon>
        <taxon>Pentapetalae</taxon>
        <taxon>asterids</taxon>
        <taxon>lamiids</taxon>
        <taxon>Solanales</taxon>
        <taxon>Convolvulaceae</taxon>
        <taxon>Cuscuteae</taxon>
        <taxon>Cuscuta</taxon>
        <taxon>Cuscuta subgen. Grammica</taxon>
        <taxon>Cuscuta sect. Cleistogrammica</taxon>
    </lineage>
</organism>
<protein>
    <recommendedName>
        <fullName evidence="8">Serine carboxypeptidase S28 family protein</fullName>
    </recommendedName>
</protein>
<dbReference type="Pfam" id="PF05577">
    <property type="entry name" value="Peptidase_S28"/>
    <property type="match status" value="1"/>
</dbReference>
<accession>A0A484LKX6</accession>
<keyword evidence="7" id="KW-1185">Reference proteome</keyword>
<evidence type="ECO:0000256" key="5">
    <source>
        <dbReference type="ARBA" id="ARBA00023180"/>
    </source>
</evidence>
<dbReference type="PANTHER" id="PTHR11010">
    <property type="entry name" value="PROTEASE S28 PRO-X CARBOXYPEPTIDASE-RELATED"/>
    <property type="match status" value="1"/>
</dbReference>
<keyword evidence="3" id="KW-0732">Signal</keyword>
<evidence type="ECO:0000256" key="2">
    <source>
        <dbReference type="ARBA" id="ARBA00022670"/>
    </source>
</evidence>
<comment type="similarity">
    <text evidence="1">Belongs to the peptidase S28 family.</text>
</comment>
<dbReference type="EMBL" id="OOIL02001568">
    <property type="protein sequence ID" value="VFQ76648.1"/>
    <property type="molecule type" value="Genomic_DNA"/>
</dbReference>
<evidence type="ECO:0000256" key="4">
    <source>
        <dbReference type="ARBA" id="ARBA00022801"/>
    </source>
</evidence>
<evidence type="ECO:0000313" key="7">
    <source>
        <dbReference type="Proteomes" id="UP000595140"/>
    </source>
</evidence>
<proteinExistence type="inferred from homology"/>